<proteinExistence type="predicted"/>
<dbReference type="Proteomes" id="UP000789366">
    <property type="component" value="Unassembled WGS sequence"/>
</dbReference>
<evidence type="ECO:0000313" key="2">
    <source>
        <dbReference type="Proteomes" id="UP000789366"/>
    </source>
</evidence>
<protein>
    <submittedName>
        <fullName evidence="1">11842_t:CDS:1</fullName>
    </submittedName>
</protein>
<evidence type="ECO:0000313" key="1">
    <source>
        <dbReference type="EMBL" id="CAG8771853.1"/>
    </source>
</evidence>
<comment type="caution">
    <text evidence="1">The sequence shown here is derived from an EMBL/GenBank/DDBJ whole genome shotgun (WGS) entry which is preliminary data.</text>
</comment>
<accession>A0ACA9R0T6</accession>
<name>A0ACA9R0T6_9GLOM</name>
<sequence length="87" mass="9813">CLFNDIEDNKTTLDIVKNELVQYFHNKEPPKIHGAKLQKSAGLTNTMDYNKENYLDSSNDDAMLLDSELEASVAFKSNEVSTNSLNE</sequence>
<reference evidence="1" key="1">
    <citation type="submission" date="2021-06" db="EMBL/GenBank/DDBJ databases">
        <authorList>
            <person name="Kallberg Y."/>
            <person name="Tangrot J."/>
            <person name="Rosling A."/>
        </authorList>
    </citation>
    <scope>NUCLEOTIDE SEQUENCE</scope>
    <source>
        <strain evidence="1">28 12/20/2015</strain>
    </source>
</reference>
<organism evidence="1 2">
    <name type="scientific">Cetraspora pellucida</name>
    <dbReference type="NCBI Taxonomy" id="1433469"/>
    <lineage>
        <taxon>Eukaryota</taxon>
        <taxon>Fungi</taxon>
        <taxon>Fungi incertae sedis</taxon>
        <taxon>Mucoromycota</taxon>
        <taxon>Glomeromycotina</taxon>
        <taxon>Glomeromycetes</taxon>
        <taxon>Diversisporales</taxon>
        <taxon>Gigasporaceae</taxon>
        <taxon>Cetraspora</taxon>
    </lineage>
</organism>
<gene>
    <name evidence="1" type="ORF">SPELUC_LOCUS15832</name>
</gene>
<keyword evidence="2" id="KW-1185">Reference proteome</keyword>
<dbReference type="EMBL" id="CAJVPW010054548">
    <property type="protein sequence ID" value="CAG8771853.1"/>
    <property type="molecule type" value="Genomic_DNA"/>
</dbReference>
<feature type="non-terminal residue" evidence="1">
    <location>
        <position position="1"/>
    </location>
</feature>